<dbReference type="EMBL" id="CH933808">
    <property type="protein sequence ID" value="EDW09545.1"/>
    <property type="molecule type" value="Genomic_DNA"/>
</dbReference>
<keyword evidence="5 7" id="KW-0472">Membrane</keyword>
<keyword evidence="2 7" id="KW-0808">Transferase</keyword>
<dbReference type="HOGENOM" id="CLU_027721_5_1_1"/>
<dbReference type="KEGG" id="dmo:Dmoj_GI18978"/>
<feature type="transmembrane region" description="Helical" evidence="7">
    <location>
        <begin position="139"/>
        <end position="161"/>
    </location>
</feature>
<dbReference type="Pfam" id="PF01529">
    <property type="entry name" value="DHHC"/>
    <property type="match status" value="1"/>
</dbReference>
<dbReference type="GO" id="GO:0016020">
    <property type="term" value="C:membrane"/>
    <property type="evidence" value="ECO:0007669"/>
    <property type="project" value="UniProtKB-SubCell"/>
</dbReference>
<name>B4KT25_DROMO</name>
<reference evidence="9 10" key="1">
    <citation type="journal article" date="2007" name="Nature">
        <title>Evolution of genes and genomes on the Drosophila phylogeny.</title>
        <authorList>
            <consortium name="Drosophila 12 Genomes Consortium"/>
            <person name="Clark A.G."/>
            <person name="Eisen M.B."/>
            <person name="Smith D.R."/>
            <person name="Bergman C.M."/>
            <person name="Oliver B."/>
            <person name="Markow T.A."/>
            <person name="Kaufman T.C."/>
            <person name="Kellis M."/>
            <person name="Gelbart W."/>
            <person name="Iyer V.N."/>
            <person name="Pollard D.A."/>
            <person name="Sackton T.B."/>
            <person name="Larracuente A.M."/>
            <person name="Singh N.D."/>
            <person name="Abad J.P."/>
            <person name="Abt D.N."/>
            <person name="Adryan B."/>
            <person name="Aguade M."/>
            <person name="Akashi H."/>
            <person name="Anderson W.W."/>
            <person name="Aquadro C.F."/>
            <person name="Ardell D.H."/>
            <person name="Arguello R."/>
            <person name="Artieri C.G."/>
            <person name="Barbash D.A."/>
            <person name="Barker D."/>
            <person name="Barsanti P."/>
            <person name="Batterham P."/>
            <person name="Batzoglou S."/>
            <person name="Begun D."/>
            <person name="Bhutkar A."/>
            <person name="Blanco E."/>
            <person name="Bosak S.A."/>
            <person name="Bradley R.K."/>
            <person name="Brand A.D."/>
            <person name="Brent M.R."/>
            <person name="Brooks A.N."/>
            <person name="Brown R.H."/>
            <person name="Butlin R.K."/>
            <person name="Caggese C."/>
            <person name="Calvi B.R."/>
            <person name="Bernardo de Carvalho A."/>
            <person name="Caspi A."/>
            <person name="Castrezana S."/>
            <person name="Celniker S.E."/>
            <person name="Chang J.L."/>
            <person name="Chapple C."/>
            <person name="Chatterji S."/>
            <person name="Chinwalla A."/>
            <person name="Civetta A."/>
            <person name="Clifton S.W."/>
            <person name="Comeron J.M."/>
            <person name="Costello J.C."/>
            <person name="Coyne J.A."/>
            <person name="Daub J."/>
            <person name="David R.G."/>
            <person name="Delcher A.L."/>
            <person name="Delehaunty K."/>
            <person name="Do C.B."/>
            <person name="Ebling H."/>
            <person name="Edwards K."/>
            <person name="Eickbush T."/>
            <person name="Evans J.D."/>
            <person name="Filipski A."/>
            <person name="Findeiss S."/>
            <person name="Freyhult E."/>
            <person name="Fulton L."/>
            <person name="Fulton R."/>
            <person name="Garcia A.C."/>
            <person name="Gardiner A."/>
            <person name="Garfield D.A."/>
            <person name="Garvin B.E."/>
            <person name="Gibson G."/>
            <person name="Gilbert D."/>
            <person name="Gnerre S."/>
            <person name="Godfrey J."/>
            <person name="Good R."/>
            <person name="Gotea V."/>
            <person name="Gravely B."/>
            <person name="Greenberg A.J."/>
            <person name="Griffiths-Jones S."/>
            <person name="Gross S."/>
            <person name="Guigo R."/>
            <person name="Gustafson E.A."/>
            <person name="Haerty W."/>
            <person name="Hahn M.W."/>
            <person name="Halligan D.L."/>
            <person name="Halpern A.L."/>
            <person name="Halter G.M."/>
            <person name="Han M.V."/>
            <person name="Heger A."/>
            <person name="Hillier L."/>
            <person name="Hinrichs A.S."/>
            <person name="Holmes I."/>
            <person name="Hoskins R.A."/>
            <person name="Hubisz M.J."/>
            <person name="Hultmark D."/>
            <person name="Huntley M.A."/>
            <person name="Jaffe D.B."/>
            <person name="Jagadeeshan S."/>
            <person name="Jeck W.R."/>
            <person name="Johnson J."/>
            <person name="Jones C.D."/>
            <person name="Jordan W.C."/>
            <person name="Karpen G.H."/>
            <person name="Kataoka E."/>
            <person name="Keightley P.D."/>
            <person name="Kheradpour P."/>
            <person name="Kirkness E.F."/>
            <person name="Koerich L.B."/>
            <person name="Kristiansen K."/>
            <person name="Kudrna D."/>
            <person name="Kulathinal R.J."/>
            <person name="Kumar S."/>
            <person name="Kwok R."/>
            <person name="Lander E."/>
            <person name="Langley C.H."/>
            <person name="Lapoint R."/>
            <person name="Lazzaro B.P."/>
            <person name="Lee S.J."/>
            <person name="Levesque L."/>
            <person name="Li R."/>
            <person name="Lin C.F."/>
            <person name="Lin M.F."/>
            <person name="Lindblad-Toh K."/>
            <person name="Llopart A."/>
            <person name="Long M."/>
            <person name="Low L."/>
            <person name="Lozovsky E."/>
            <person name="Lu J."/>
            <person name="Luo M."/>
            <person name="Machado C.A."/>
            <person name="Makalowski W."/>
            <person name="Marzo M."/>
            <person name="Matsuda M."/>
            <person name="Matzkin L."/>
            <person name="McAllister B."/>
            <person name="McBride C.S."/>
            <person name="McKernan B."/>
            <person name="McKernan K."/>
            <person name="Mendez-Lago M."/>
            <person name="Minx P."/>
            <person name="Mollenhauer M.U."/>
            <person name="Montooth K."/>
            <person name="Mount S.M."/>
            <person name="Mu X."/>
            <person name="Myers E."/>
            <person name="Negre B."/>
            <person name="Newfeld S."/>
            <person name="Nielsen R."/>
            <person name="Noor M.A."/>
            <person name="O'Grady P."/>
            <person name="Pachter L."/>
            <person name="Papaceit M."/>
            <person name="Parisi M.J."/>
            <person name="Parisi M."/>
            <person name="Parts L."/>
            <person name="Pedersen J.S."/>
            <person name="Pesole G."/>
            <person name="Phillippy A.M."/>
            <person name="Ponting C.P."/>
            <person name="Pop M."/>
            <person name="Porcelli D."/>
            <person name="Powell J.R."/>
            <person name="Prohaska S."/>
            <person name="Pruitt K."/>
            <person name="Puig M."/>
            <person name="Quesneville H."/>
            <person name="Ram K.R."/>
            <person name="Rand D."/>
            <person name="Rasmussen M.D."/>
            <person name="Reed L.K."/>
            <person name="Reenan R."/>
            <person name="Reily A."/>
            <person name="Remington K.A."/>
            <person name="Rieger T.T."/>
            <person name="Ritchie M.G."/>
            <person name="Robin C."/>
            <person name="Rogers Y.H."/>
            <person name="Rohde C."/>
            <person name="Rozas J."/>
            <person name="Rubenfield M.J."/>
            <person name="Ruiz A."/>
            <person name="Russo S."/>
            <person name="Salzberg S.L."/>
            <person name="Sanchez-Gracia A."/>
            <person name="Saranga D.J."/>
            <person name="Sato H."/>
            <person name="Schaeffer S.W."/>
            <person name="Schatz M.C."/>
            <person name="Schlenke T."/>
            <person name="Schwartz R."/>
            <person name="Segarra C."/>
            <person name="Singh R.S."/>
            <person name="Sirot L."/>
            <person name="Sirota M."/>
            <person name="Sisneros N.B."/>
            <person name="Smith C.D."/>
            <person name="Smith T.F."/>
            <person name="Spieth J."/>
            <person name="Stage D.E."/>
            <person name="Stark A."/>
            <person name="Stephan W."/>
            <person name="Strausberg R.L."/>
            <person name="Strempel S."/>
            <person name="Sturgill D."/>
            <person name="Sutton G."/>
            <person name="Sutton G.G."/>
            <person name="Tao W."/>
            <person name="Teichmann S."/>
            <person name="Tobari Y.N."/>
            <person name="Tomimura Y."/>
            <person name="Tsolas J.M."/>
            <person name="Valente V.L."/>
            <person name="Venter E."/>
            <person name="Venter J.C."/>
            <person name="Vicario S."/>
            <person name="Vieira F.G."/>
            <person name="Vilella A.J."/>
            <person name="Villasante A."/>
            <person name="Walenz B."/>
            <person name="Wang J."/>
            <person name="Wasserman M."/>
            <person name="Watts T."/>
            <person name="Wilson D."/>
            <person name="Wilson R.K."/>
            <person name="Wing R.A."/>
            <person name="Wolfner M.F."/>
            <person name="Wong A."/>
            <person name="Wong G.K."/>
            <person name="Wu C.I."/>
            <person name="Wu G."/>
            <person name="Yamamoto D."/>
            <person name="Yang H.P."/>
            <person name="Yang S.P."/>
            <person name="Yorke J.A."/>
            <person name="Yoshida K."/>
            <person name="Zdobnov E."/>
            <person name="Zhang P."/>
            <person name="Zhang Y."/>
            <person name="Zimin A.V."/>
            <person name="Baldwin J."/>
            <person name="Abdouelleil A."/>
            <person name="Abdulkadir J."/>
            <person name="Abebe A."/>
            <person name="Abera B."/>
            <person name="Abreu J."/>
            <person name="Acer S.C."/>
            <person name="Aftuck L."/>
            <person name="Alexander A."/>
            <person name="An P."/>
            <person name="Anderson E."/>
            <person name="Anderson S."/>
            <person name="Arachi H."/>
            <person name="Azer M."/>
            <person name="Bachantsang P."/>
            <person name="Barry A."/>
            <person name="Bayul T."/>
            <person name="Berlin A."/>
            <person name="Bessette D."/>
            <person name="Bloom T."/>
            <person name="Blye J."/>
            <person name="Boguslavskiy L."/>
            <person name="Bonnet C."/>
            <person name="Boukhgalter B."/>
            <person name="Bourzgui I."/>
            <person name="Brown A."/>
            <person name="Cahill P."/>
            <person name="Channer S."/>
            <person name="Cheshatsang Y."/>
            <person name="Chuda L."/>
            <person name="Citroen M."/>
            <person name="Collymore A."/>
            <person name="Cooke P."/>
            <person name="Costello M."/>
            <person name="D'Aco K."/>
            <person name="Daza R."/>
            <person name="De Haan G."/>
            <person name="DeGray S."/>
            <person name="DeMaso C."/>
            <person name="Dhargay N."/>
            <person name="Dooley K."/>
            <person name="Dooley E."/>
            <person name="Doricent M."/>
            <person name="Dorje P."/>
            <person name="Dorjee K."/>
            <person name="Dupes A."/>
            <person name="Elong R."/>
            <person name="Falk J."/>
            <person name="Farina A."/>
            <person name="Faro S."/>
            <person name="Ferguson D."/>
            <person name="Fisher S."/>
            <person name="Foley C.D."/>
            <person name="Franke A."/>
            <person name="Friedrich D."/>
            <person name="Gadbois L."/>
            <person name="Gearin G."/>
            <person name="Gearin C.R."/>
            <person name="Giannoukos G."/>
            <person name="Goode T."/>
            <person name="Graham J."/>
            <person name="Grandbois E."/>
            <person name="Grewal S."/>
            <person name="Gyaltsen K."/>
            <person name="Hafez N."/>
            <person name="Hagos B."/>
            <person name="Hall J."/>
            <person name="Henson C."/>
            <person name="Hollinger A."/>
            <person name="Honan T."/>
            <person name="Huard M.D."/>
            <person name="Hughes L."/>
            <person name="Hurhula B."/>
            <person name="Husby M.E."/>
            <person name="Kamat A."/>
            <person name="Kanga B."/>
            <person name="Kashin S."/>
            <person name="Khazanovich D."/>
            <person name="Kisner P."/>
            <person name="Lance K."/>
            <person name="Lara M."/>
            <person name="Lee W."/>
            <person name="Lennon N."/>
            <person name="Letendre F."/>
            <person name="LeVine R."/>
            <person name="Lipovsky A."/>
            <person name="Liu X."/>
            <person name="Liu J."/>
            <person name="Liu S."/>
            <person name="Lokyitsang T."/>
            <person name="Lokyitsang Y."/>
            <person name="Lubonja R."/>
            <person name="Lui A."/>
            <person name="MacDonald P."/>
            <person name="Magnisalis V."/>
            <person name="Maru K."/>
            <person name="Matthews C."/>
            <person name="McCusker W."/>
            <person name="McDonough S."/>
            <person name="Mehta T."/>
            <person name="Meldrim J."/>
            <person name="Meneus L."/>
            <person name="Mihai O."/>
            <person name="Mihalev A."/>
            <person name="Mihova T."/>
            <person name="Mittelman R."/>
            <person name="Mlenga V."/>
            <person name="Montmayeur A."/>
            <person name="Mulrain L."/>
            <person name="Navidi A."/>
            <person name="Naylor J."/>
            <person name="Negash T."/>
            <person name="Nguyen T."/>
            <person name="Nguyen N."/>
            <person name="Nicol R."/>
            <person name="Norbu C."/>
            <person name="Norbu N."/>
            <person name="Novod N."/>
            <person name="O'Neill B."/>
            <person name="Osman S."/>
            <person name="Markiewicz E."/>
            <person name="Oyono O.L."/>
            <person name="Patti C."/>
            <person name="Phunkhang P."/>
            <person name="Pierre F."/>
            <person name="Priest M."/>
            <person name="Raghuraman S."/>
            <person name="Rege F."/>
            <person name="Reyes R."/>
            <person name="Rise C."/>
            <person name="Rogov P."/>
            <person name="Ross K."/>
            <person name="Ryan E."/>
            <person name="Settipalli S."/>
            <person name="Shea T."/>
            <person name="Sherpa N."/>
            <person name="Shi L."/>
            <person name="Shih D."/>
            <person name="Sparrow T."/>
            <person name="Spaulding J."/>
            <person name="Stalker J."/>
            <person name="Stange-Thomann N."/>
            <person name="Stavropoulos S."/>
            <person name="Stone C."/>
            <person name="Strader C."/>
            <person name="Tesfaye S."/>
            <person name="Thomson T."/>
            <person name="Thoulutsang Y."/>
            <person name="Thoulutsang D."/>
            <person name="Topham K."/>
            <person name="Topping I."/>
            <person name="Tsamla T."/>
            <person name="Vassiliev H."/>
            <person name="Vo A."/>
            <person name="Wangchuk T."/>
            <person name="Wangdi T."/>
            <person name="Weiand M."/>
            <person name="Wilkinson J."/>
            <person name="Wilson A."/>
            <person name="Yadav S."/>
            <person name="Young G."/>
            <person name="Yu Q."/>
            <person name="Zembek L."/>
            <person name="Zhong D."/>
            <person name="Zimmer A."/>
            <person name="Zwirko Z."/>
            <person name="Jaffe D.B."/>
            <person name="Alvarez P."/>
            <person name="Brockman W."/>
            <person name="Butler J."/>
            <person name="Chin C."/>
            <person name="Gnerre S."/>
            <person name="Grabherr M."/>
            <person name="Kleber M."/>
            <person name="Mauceli E."/>
            <person name="MacCallum I."/>
        </authorList>
    </citation>
    <scope>NUCLEOTIDE SEQUENCE [LARGE SCALE GENOMIC DNA]</scope>
    <source>
        <strain evidence="10">Tucson 15081-1352.22</strain>
    </source>
</reference>
<comment type="similarity">
    <text evidence="7">Belongs to the DHHC palmitoyltransferase family.</text>
</comment>
<evidence type="ECO:0000256" key="2">
    <source>
        <dbReference type="ARBA" id="ARBA00022679"/>
    </source>
</evidence>
<accession>B4KT25</accession>
<protein>
    <recommendedName>
        <fullName evidence="7">Palmitoyltransferase</fullName>
        <ecNumber evidence="7">2.3.1.225</ecNumber>
    </recommendedName>
</protein>
<dbReference type="InterPro" id="IPR001594">
    <property type="entry name" value="Palmitoyltrfase_DHHC"/>
</dbReference>
<dbReference type="PROSITE" id="PS50216">
    <property type="entry name" value="DHHC"/>
    <property type="match status" value="1"/>
</dbReference>
<dbReference type="PANTHER" id="PTHR12246">
    <property type="entry name" value="PALMITOYLTRANSFERASE ZDHHC16"/>
    <property type="match status" value="1"/>
</dbReference>
<dbReference type="OrthoDB" id="302728at2759"/>
<evidence type="ECO:0000256" key="5">
    <source>
        <dbReference type="ARBA" id="ARBA00023136"/>
    </source>
</evidence>
<organism evidence="9 10">
    <name type="scientific">Drosophila mojavensis</name>
    <name type="common">Fruit fly</name>
    <dbReference type="NCBI Taxonomy" id="7230"/>
    <lineage>
        <taxon>Eukaryota</taxon>
        <taxon>Metazoa</taxon>
        <taxon>Ecdysozoa</taxon>
        <taxon>Arthropoda</taxon>
        <taxon>Hexapoda</taxon>
        <taxon>Insecta</taxon>
        <taxon>Pterygota</taxon>
        <taxon>Neoptera</taxon>
        <taxon>Endopterygota</taxon>
        <taxon>Diptera</taxon>
        <taxon>Brachycera</taxon>
        <taxon>Muscomorpha</taxon>
        <taxon>Ephydroidea</taxon>
        <taxon>Drosophilidae</taxon>
        <taxon>Drosophila</taxon>
    </lineage>
</organism>
<keyword evidence="6 7" id="KW-0012">Acyltransferase</keyword>
<feature type="transmembrane region" description="Helical" evidence="7">
    <location>
        <begin position="12"/>
        <end position="40"/>
    </location>
</feature>
<dbReference type="GO" id="GO:0019706">
    <property type="term" value="F:protein-cysteine S-palmitoyltransferase activity"/>
    <property type="evidence" value="ECO:0007669"/>
    <property type="project" value="UniProtKB-EC"/>
</dbReference>
<feature type="domain" description="Palmitoyltransferase DHHC" evidence="8">
    <location>
        <begin position="94"/>
        <end position="212"/>
    </location>
</feature>
<dbReference type="EC" id="2.3.1.225" evidence="7"/>
<dbReference type="SMR" id="B4KT25"/>
<dbReference type="Proteomes" id="UP000009192">
    <property type="component" value="Unassembled WGS sequence"/>
</dbReference>
<evidence type="ECO:0000256" key="4">
    <source>
        <dbReference type="ARBA" id="ARBA00022989"/>
    </source>
</evidence>
<evidence type="ECO:0000313" key="10">
    <source>
        <dbReference type="Proteomes" id="UP000009192"/>
    </source>
</evidence>
<proteinExistence type="inferred from homology"/>
<feature type="transmembrane region" description="Helical" evidence="7">
    <location>
        <begin position="167"/>
        <end position="190"/>
    </location>
</feature>
<comment type="catalytic activity">
    <reaction evidence="7">
        <text>L-cysteinyl-[protein] + hexadecanoyl-CoA = S-hexadecanoyl-L-cysteinyl-[protein] + CoA</text>
        <dbReference type="Rhea" id="RHEA:36683"/>
        <dbReference type="Rhea" id="RHEA-COMP:10131"/>
        <dbReference type="Rhea" id="RHEA-COMP:11032"/>
        <dbReference type="ChEBI" id="CHEBI:29950"/>
        <dbReference type="ChEBI" id="CHEBI:57287"/>
        <dbReference type="ChEBI" id="CHEBI:57379"/>
        <dbReference type="ChEBI" id="CHEBI:74151"/>
        <dbReference type="EC" id="2.3.1.225"/>
    </reaction>
</comment>
<feature type="transmembrane region" description="Helical" evidence="7">
    <location>
        <begin position="46"/>
        <end position="62"/>
    </location>
</feature>
<evidence type="ECO:0000313" key="9">
    <source>
        <dbReference type="EMBL" id="EDW09545.1"/>
    </source>
</evidence>
<dbReference type="eggNOG" id="KOG1311">
    <property type="taxonomic scope" value="Eukaryota"/>
</dbReference>
<keyword evidence="3 7" id="KW-0812">Transmembrane</keyword>
<evidence type="ECO:0000256" key="3">
    <source>
        <dbReference type="ARBA" id="ARBA00022692"/>
    </source>
</evidence>
<dbReference type="InterPro" id="IPR039859">
    <property type="entry name" value="PFA4/ZDH16/20/ERF2-like"/>
</dbReference>
<dbReference type="OMA" id="RAHHCPV"/>
<comment type="subcellular location">
    <subcellularLocation>
        <location evidence="1">Membrane</location>
        <topology evidence="1">Multi-pass membrane protein</topology>
    </subcellularLocation>
</comment>
<comment type="domain">
    <text evidence="7">The DHHC domain is required for palmitoyltransferase activity.</text>
</comment>
<evidence type="ECO:0000256" key="1">
    <source>
        <dbReference type="ARBA" id="ARBA00004141"/>
    </source>
</evidence>
<dbReference type="PhylomeDB" id="B4KT25"/>
<dbReference type="AlphaFoldDB" id="B4KT25"/>
<evidence type="ECO:0000259" key="8">
    <source>
        <dbReference type="Pfam" id="PF01529"/>
    </source>
</evidence>
<evidence type="ECO:0000256" key="7">
    <source>
        <dbReference type="RuleBase" id="RU079119"/>
    </source>
</evidence>
<gene>
    <name evidence="9" type="primary">Dmoj\GI18978</name>
    <name evidence="9" type="ORF">Dmoj_GI18978</name>
</gene>
<sequence length="275" mass="32137">MKLRSKPYPKTWFEILLSLSILILLPVTFVFDIFFILPTLHEPYSFWYYFNIVLAVFLNLNIEANMLAGMLIDTSVDYEQCQPPPEGDAARLEWRHCTVCDRWAPPRSWHCKLCDVCILRRDHHCNIVGSCVGHHTMRYFVCFVIQFTFGSVYSTIYHLYFMLRYNYTLVVLHLICGPFPLFELVTLNVFSWKLLALYSTCTAFRYYLPHVLHGTVRFDRGPKYDCGLAYNLRCVFGERMFLVLLSPFISSKLPTDGYSFQINPNHITAKSVMAV</sequence>
<keyword evidence="4 7" id="KW-1133">Transmembrane helix</keyword>
<keyword evidence="10" id="KW-1185">Reference proteome</keyword>
<dbReference type="InParanoid" id="B4KT25"/>
<evidence type="ECO:0000256" key="6">
    <source>
        <dbReference type="ARBA" id="ARBA00023315"/>
    </source>
</evidence>